<feature type="domain" description="Tyr recombinase" evidence="5">
    <location>
        <begin position="119"/>
        <end position="286"/>
    </location>
</feature>
<dbReference type="GO" id="GO:0006310">
    <property type="term" value="P:DNA recombination"/>
    <property type="evidence" value="ECO:0007669"/>
    <property type="project" value="UniProtKB-KW"/>
</dbReference>
<dbReference type="Pfam" id="PF00589">
    <property type="entry name" value="Phage_integrase"/>
    <property type="match status" value="1"/>
</dbReference>
<keyword evidence="1" id="KW-0229">DNA integration</keyword>
<dbReference type="InterPro" id="IPR050090">
    <property type="entry name" value="Tyrosine_recombinase_XerCD"/>
</dbReference>
<dbReference type="Gene3D" id="1.10.443.10">
    <property type="entry name" value="Intergrase catalytic core"/>
    <property type="match status" value="1"/>
</dbReference>
<dbReference type="InterPro" id="IPR013762">
    <property type="entry name" value="Integrase-like_cat_sf"/>
</dbReference>
<dbReference type="InterPro" id="IPR010998">
    <property type="entry name" value="Integrase_recombinase_N"/>
</dbReference>
<evidence type="ECO:0000256" key="2">
    <source>
        <dbReference type="ARBA" id="ARBA00023125"/>
    </source>
</evidence>
<dbReference type="EMBL" id="UGUV01000003">
    <property type="protein sequence ID" value="SUE72643.1"/>
    <property type="molecule type" value="Genomic_DNA"/>
</dbReference>
<dbReference type="CDD" id="cd00796">
    <property type="entry name" value="INT_Rci_Hp1_C"/>
    <property type="match status" value="1"/>
</dbReference>
<reference evidence="7 8" key="1">
    <citation type="submission" date="2018-06" db="EMBL/GenBank/DDBJ databases">
        <authorList>
            <consortium name="Pathogen Informatics"/>
            <person name="Doyle S."/>
        </authorList>
    </citation>
    <scope>NUCLEOTIDE SEQUENCE [LARGE SCALE GENOMIC DNA]</scope>
    <source>
        <strain evidence="7 8">NCTC10692</strain>
    </source>
</reference>
<gene>
    <name evidence="7" type="ORF">NCTC10692_04799</name>
</gene>
<organism evidence="7 8">
    <name type="scientific">Ectopseudomonas oleovorans</name>
    <name type="common">Pseudomonas oleovorans</name>
    <dbReference type="NCBI Taxonomy" id="301"/>
    <lineage>
        <taxon>Bacteria</taxon>
        <taxon>Pseudomonadati</taxon>
        <taxon>Pseudomonadota</taxon>
        <taxon>Gammaproteobacteria</taxon>
        <taxon>Pseudomonadales</taxon>
        <taxon>Pseudomonadaceae</taxon>
        <taxon>Ectopseudomonas</taxon>
    </lineage>
</organism>
<evidence type="ECO:0000256" key="1">
    <source>
        <dbReference type="ARBA" id="ARBA00022908"/>
    </source>
</evidence>
<feature type="domain" description="Core-binding (CB)" evidence="6">
    <location>
        <begin position="9"/>
        <end position="96"/>
    </location>
</feature>
<dbReference type="PROSITE" id="PS51900">
    <property type="entry name" value="CB"/>
    <property type="match status" value="1"/>
</dbReference>
<dbReference type="PANTHER" id="PTHR30349:SF94">
    <property type="entry name" value="INTEGRASE_RECOMBINASE HI_1414-RELATED"/>
    <property type="match status" value="1"/>
</dbReference>
<evidence type="ECO:0000256" key="3">
    <source>
        <dbReference type="ARBA" id="ARBA00023172"/>
    </source>
</evidence>
<dbReference type="InterPro" id="IPR011010">
    <property type="entry name" value="DNA_brk_join_enz"/>
</dbReference>
<keyword evidence="3" id="KW-0233">DNA recombination</keyword>
<keyword evidence="2 4" id="KW-0238">DNA-binding</keyword>
<accession>A0A379PL46</accession>
<name>A0A379PL46_ECTOL</name>
<dbReference type="SUPFAM" id="SSF56349">
    <property type="entry name" value="DNA breaking-rejoining enzymes"/>
    <property type="match status" value="1"/>
</dbReference>
<evidence type="ECO:0000313" key="8">
    <source>
        <dbReference type="Proteomes" id="UP000255303"/>
    </source>
</evidence>
<dbReference type="Gene3D" id="1.10.150.130">
    <property type="match status" value="1"/>
</dbReference>
<evidence type="ECO:0000256" key="4">
    <source>
        <dbReference type="PROSITE-ProRule" id="PRU01248"/>
    </source>
</evidence>
<dbReference type="GO" id="GO:0015074">
    <property type="term" value="P:DNA integration"/>
    <property type="evidence" value="ECO:0007669"/>
    <property type="project" value="UniProtKB-KW"/>
</dbReference>
<dbReference type="PROSITE" id="PS51898">
    <property type="entry name" value="TYR_RECOMBINASE"/>
    <property type="match status" value="1"/>
</dbReference>
<dbReference type="AlphaFoldDB" id="A0A379PL46"/>
<evidence type="ECO:0000313" key="7">
    <source>
        <dbReference type="EMBL" id="SUE72643.1"/>
    </source>
</evidence>
<dbReference type="Proteomes" id="UP000255303">
    <property type="component" value="Unassembled WGS sequence"/>
</dbReference>
<dbReference type="GO" id="GO:0003677">
    <property type="term" value="F:DNA binding"/>
    <property type="evidence" value="ECO:0007669"/>
    <property type="project" value="UniProtKB-UniRule"/>
</dbReference>
<dbReference type="PANTHER" id="PTHR30349">
    <property type="entry name" value="PHAGE INTEGRASE-RELATED"/>
    <property type="match status" value="1"/>
</dbReference>
<evidence type="ECO:0000259" key="5">
    <source>
        <dbReference type="PROSITE" id="PS51898"/>
    </source>
</evidence>
<evidence type="ECO:0000259" key="6">
    <source>
        <dbReference type="PROSITE" id="PS51900"/>
    </source>
</evidence>
<dbReference type="RefSeq" id="WP_074861370.1">
    <property type="nucleotide sequence ID" value="NZ_FNZC01000101.1"/>
</dbReference>
<sequence length="381" mass="43289">MLFIPTPTSKLKPILEYYVETVSIRKRSYKTEVYRIKALSSLLGDLVFNEIKPIHVVAYRDKRLATPHPRDSTKTLATSTIKLELMLLSHLFTTAITEWGMEDLINPVEKIRKPKPPPGRTRRLSPAEEKKVLRAAWRHPNKEVYAIIVLALETAMRQGEILSLRWENISWQKRTVLLPLTKNGDPREVPLSKAAYDILRNHMTPLSEGGVFSCTSNGLKSSWRIFVKGLGIDDLHFHDLRHCAISSLLERGLNTIEVASISGHKSMAMLKRYSHLMTYKLVAKLDPKPRAKKDRPILRDHLRAYPAVVTEYTHRVDVDFPNFIDLRLSGKTADQAIEGAQANLLRKVVTLWDGTVPPEPSPPDTICLPTHKSRVEIISPI</sequence>
<dbReference type="InterPro" id="IPR044068">
    <property type="entry name" value="CB"/>
</dbReference>
<dbReference type="InterPro" id="IPR002104">
    <property type="entry name" value="Integrase_catalytic"/>
</dbReference>
<proteinExistence type="predicted"/>
<protein>
    <submittedName>
        <fullName evidence="7">Integrase family protein</fullName>
    </submittedName>
</protein>